<reference evidence="3 4" key="1">
    <citation type="submission" date="2017-11" db="EMBL/GenBank/DDBJ databases">
        <title>De-novo sequencing of pomegranate (Punica granatum L.) genome.</title>
        <authorList>
            <person name="Akparov Z."/>
            <person name="Amiraslanov A."/>
            <person name="Hajiyeva S."/>
            <person name="Abbasov M."/>
            <person name="Kaur K."/>
            <person name="Hamwieh A."/>
            <person name="Solovyev V."/>
            <person name="Salamov A."/>
            <person name="Braich B."/>
            <person name="Kosarev P."/>
            <person name="Mahmoud A."/>
            <person name="Hajiyev E."/>
            <person name="Babayeva S."/>
            <person name="Izzatullayeva V."/>
            <person name="Mammadov A."/>
            <person name="Mammadov A."/>
            <person name="Sharifova S."/>
            <person name="Ojaghi J."/>
            <person name="Eynullazada K."/>
            <person name="Bayramov B."/>
            <person name="Abdulazimova A."/>
            <person name="Shahmuradov I."/>
        </authorList>
    </citation>
    <scope>NUCLEOTIDE SEQUENCE [LARGE SCALE GENOMIC DNA]</scope>
    <source>
        <strain evidence="4">cv. AG2017</strain>
        <tissue evidence="3">Leaf</tissue>
    </source>
</reference>
<dbReference type="AlphaFoldDB" id="A0A2I0INP3"/>
<comment type="caution">
    <text evidence="3">The sequence shown here is derived from an EMBL/GenBank/DDBJ whole genome shotgun (WGS) entry which is preliminary data.</text>
</comment>
<keyword evidence="1" id="KW-0862">Zinc</keyword>
<organism evidence="3 4">
    <name type="scientific">Punica granatum</name>
    <name type="common">Pomegranate</name>
    <dbReference type="NCBI Taxonomy" id="22663"/>
    <lineage>
        <taxon>Eukaryota</taxon>
        <taxon>Viridiplantae</taxon>
        <taxon>Streptophyta</taxon>
        <taxon>Embryophyta</taxon>
        <taxon>Tracheophyta</taxon>
        <taxon>Spermatophyta</taxon>
        <taxon>Magnoliopsida</taxon>
        <taxon>eudicotyledons</taxon>
        <taxon>Gunneridae</taxon>
        <taxon>Pentapetalae</taxon>
        <taxon>rosids</taxon>
        <taxon>malvids</taxon>
        <taxon>Myrtales</taxon>
        <taxon>Lythraceae</taxon>
        <taxon>Punica</taxon>
    </lineage>
</organism>
<dbReference type="InterPro" id="IPR001878">
    <property type="entry name" value="Znf_CCHC"/>
</dbReference>
<evidence type="ECO:0000313" key="4">
    <source>
        <dbReference type="Proteomes" id="UP000233551"/>
    </source>
</evidence>
<accession>A0A2I0INP3</accession>
<dbReference type="GO" id="GO:0008270">
    <property type="term" value="F:zinc ion binding"/>
    <property type="evidence" value="ECO:0007669"/>
    <property type="project" value="UniProtKB-KW"/>
</dbReference>
<dbReference type="EMBL" id="PGOL01002702">
    <property type="protein sequence ID" value="PKI45618.1"/>
    <property type="molecule type" value="Genomic_DNA"/>
</dbReference>
<dbReference type="Pfam" id="PF14392">
    <property type="entry name" value="zf-CCHC_4"/>
    <property type="match status" value="1"/>
</dbReference>
<dbReference type="PANTHER" id="PTHR31286:SF167">
    <property type="entry name" value="OS09G0268800 PROTEIN"/>
    <property type="match status" value="1"/>
</dbReference>
<dbReference type="PROSITE" id="PS50158">
    <property type="entry name" value="ZF_CCHC"/>
    <property type="match status" value="1"/>
</dbReference>
<protein>
    <recommendedName>
        <fullName evidence="2">CCHC-type domain-containing protein</fullName>
    </recommendedName>
</protein>
<dbReference type="PANTHER" id="PTHR31286">
    <property type="entry name" value="GLYCINE-RICH CELL WALL STRUCTURAL PROTEIN 1.8-LIKE"/>
    <property type="match status" value="1"/>
</dbReference>
<dbReference type="InterPro" id="IPR040256">
    <property type="entry name" value="At4g02000-like"/>
</dbReference>
<evidence type="ECO:0000256" key="1">
    <source>
        <dbReference type="PROSITE-ProRule" id="PRU00047"/>
    </source>
</evidence>
<sequence length="261" mass="28881">MMLERWDRSLPLEEINFSSVPFWIQLRGIPPELLSKQNITQLAQQAGTVIEIDWKNKGSTPKWFVTPQALVRVPTTKPLCHGYLIARRNNSASWVHFKYENLATFCYDCGALGHEQRNCSSNLAITPDKFGPWLRFDLKNDIPPPQVAAVLETASISPSTTYCPPPLNPIGSSRTPHCSPKPSTLSGGSAPKKPFKLFFNIPDNLAAFAPDFDVPPELSPTPKAEEGAVADGDICRRKGEEIDLGPIWGTSWGLKPTICWA</sequence>
<evidence type="ECO:0000313" key="3">
    <source>
        <dbReference type="EMBL" id="PKI45618.1"/>
    </source>
</evidence>
<keyword evidence="4" id="KW-1185">Reference proteome</keyword>
<dbReference type="Proteomes" id="UP000233551">
    <property type="component" value="Unassembled WGS sequence"/>
</dbReference>
<keyword evidence="1" id="KW-0863">Zinc-finger</keyword>
<dbReference type="GO" id="GO:0003676">
    <property type="term" value="F:nucleic acid binding"/>
    <property type="evidence" value="ECO:0007669"/>
    <property type="project" value="InterPro"/>
</dbReference>
<proteinExistence type="predicted"/>
<keyword evidence="1" id="KW-0479">Metal-binding</keyword>
<gene>
    <name evidence="3" type="ORF">CRG98_033934</name>
</gene>
<evidence type="ECO:0000259" key="2">
    <source>
        <dbReference type="PROSITE" id="PS50158"/>
    </source>
</evidence>
<name>A0A2I0INP3_PUNGR</name>
<feature type="domain" description="CCHC-type" evidence="2">
    <location>
        <begin position="106"/>
        <end position="119"/>
    </location>
</feature>
<dbReference type="InterPro" id="IPR025836">
    <property type="entry name" value="Zn_knuckle_CX2CX4HX4C"/>
</dbReference>